<sequence>MEQYFRTISIKHDAIKEEFQKEFKKQLYLQYTDKEAQAKLHWLTQQGTVREYVQEFSELMLQISNLSEKKSFHWFKYGVEALGEARVTLIRKDKFESSKPKEMDNDGRDHDEDGNGNSGNGKPPNGKPKPNNKPESYIHIFDDSQPHCVVLINRGMRVGTNVTPSFEVVATDLRSRSLDMEF</sequence>
<name>A0ABR0NE86_GOSAR</name>
<feature type="compositionally biased region" description="Basic and acidic residues" evidence="1">
    <location>
        <begin position="96"/>
        <end position="113"/>
    </location>
</feature>
<comment type="caution">
    <text evidence="3">The sequence shown here is derived from an EMBL/GenBank/DDBJ whole genome shotgun (WGS) entry which is preliminary data.</text>
</comment>
<keyword evidence="4" id="KW-1185">Reference proteome</keyword>
<reference evidence="3 4" key="1">
    <citation type="submission" date="2023-03" db="EMBL/GenBank/DDBJ databases">
        <title>WGS of Gossypium arboreum.</title>
        <authorList>
            <person name="Yu D."/>
        </authorList>
    </citation>
    <scope>NUCLEOTIDE SEQUENCE [LARGE SCALE GENOMIC DNA]</scope>
    <source>
        <tissue evidence="3">Leaf</tissue>
    </source>
</reference>
<feature type="domain" description="Retrotransposon gag" evidence="2">
    <location>
        <begin position="17"/>
        <end position="76"/>
    </location>
</feature>
<evidence type="ECO:0000256" key="1">
    <source>
        <dbReference type="SAM" id="MobiDB-lite"/>
    </source>
</evidence>
<dbReference type="InterPro" id="IPR005162">
    <property type="entry name" value="Retrotrans_gag_dom"/>
</dbReference>
<proteinExistence type="predicted"/>
<dbReference type="EMBL" id="JARKNE010000010">
    <property type="protein sequence ID" value="KAK5793297.1"/>
    <property type="molecule type" value="Genomic_DNA"/>
</dbReference>
<dbReference type="Pfam" id="PF03732">
    <property type="entry name" value="Retrotrans_gag"/>
    <property type="match status" value="1"/>
</dbReference>
<evidence type="ECO:0000259" key="2">
    <source>
        <dbReference type="Pfam" id="PF03732"/>
    </source>
</evidence>
<dbReference type="Proteomes" id="UP001358586">
    <property type="component" value="Chromosome 10"/>
</dbReference>
<accession>A0ABR0NE86</accession>
<gene>
    <name evidence="3" type="ORF">PVK06_034439</name>
</gene>
<evidence type="ECO:0000313" key="4">
    <source>
        <dbReference type="Proteomes" id="UP001358586"/>
    </source>
</evidence>
<evidence type="ECO:0000313" key="3">
    <source>
        <dbReference type="EMBL" id="KAK5793297.1"/>
    </source>
</evidence>
<organism evidence="3 4">
    <name type="scientific">Gossypium arboreum</name>
    <name type="common">Tree cotton</name>
    <name type="synonym">Gossypium nanking</name>
    <dbReference type="NCBI Taxonomy" id="29729"/>
    <lineage>
        <taxon>Eukaryota</taxon>
        <taxon>Viridiplantae</taxon>
        <taxon>Streptophyta</taxon>
        <taxon>Embryophyta</taxon>
        <taxon>Tracheophyta</taxon>
        <taxon>Spermatophyta</taxon>
        <taxon>Magnoliopsida</taxon>
        <taxon>eudicotyledons</taxon>
        <taxon>Gunneridae</taxon>
        <taxon>Pentapetalae</taxon>
        <taxon>rosids</taxon>
        <taxon>malvids</taxon>
        <taxon>Malvales</taxon>
        <taxon>Malvaceae</taxon>
        <taxon>Malvoideae</taxon>
        <taxon>Gossypium</taxon>
    </lineage>
</organism>
<feature type="region of interest" description="Disordered" evidence="1">
    <location>
        <begin position="96"/>
        <end position="138"/>
    </location>
</feature>
<protein>
    <recommendedName>
        <fullName evidence="2">Retrotransposon gag domain-containing protein</fullName>
    </recommendedName>
</protein>